<evidence type="ECO:0000313" key="2">
    <source>
        <dbReference type="Proteomes" id="UP000242310"/>
    </source>
</evidence>
<dbReference type="AlphaFoldDB" id="A0A2P8HL69"/>
<dbReference type="EMBL" id="PYAV01000005">
    <property type="protein sequence ID" value="PSL46972.1"/>
    <property type="molecule type" value="Genomic_DNA"/>
</dbReference>
<reference evidence="1 2" key="1">
    <citation type="submission" date="2018-03" db="EMBL/GenBank/DDBJ databases">
        <title>Genomic Encyclopedia of Type Strains, Phase III (KMG-III): the genomes of soil and plant-associated and newly described type strains.</title>
        <authorList>
            <person name="Whitman W."/>
        </authorList>
    </citation>
    <scope>NUCLEOTIDE SEQUENCE [LARGE SCALE GENOMIC DNA]</scope>
    <source>
        <strain evidence="1 2">CGMCC 1.07653</strain>
    </source>
</reference>
<dbReference type="RefSeq" id="WP_106588296.1">
    <property type="nucleotide sequence ID" value="NZ_PYAV01000005.1"/>
</dbReference>
<evidence type="ECO:0000313" key="1">
    <source>
        <dbReference type="EMBL" id="PSL46972.1"/>
    </source>
</evidence>
<proteinExistence type="predicted"/>
<protein>
    <submittedName>
        <fullName evidence="1">Uncharacterized protein</fullName>
    </submittedName>
</protein>
<organism evidence="1 2">
    <name type="scientific">Salsuginibacillus halophilus</name>
    <dbReference type="NCBI Taxonomy" id="517424"/>
    <lineage>
        <taxon>Bacteria</taxon>
        <taxon>Bacillati</taxon>
        <taxon>Bacillota</taxon>
        <taxon>Bacilli</taxon>
        <taxon>Bacillales</taxon>
        <taxon>Bacillaceae</taxon>
        <taxon>Salsuginibacillus</taxon>
    </lineage>
</organism>
<gene>
    <name evidence="1" type="ORF">B0H94_105125</name>
</gene>
<dbReference type="Proteomes" id="UP000242310">
    <property type="component" value="Unassembled WGS sequence"/>
</dbReference>
<comment type="caution">
    <text evidence="1">The sequence shown here is derived from an EMBL/GenBank/DDBJ whole genome shotgun (WGS) entry which is preliminary data.</text>
</comment>
<keyword evidence="2" id="KW-1185">Reference proteome</keyword>
<sequence length="303" mass="34947">MLNILSDYFQPRSKIKDEVRVIDTLNNDDTVDYHDFHFFQFSNVKLLEEINLGAKSLLKQSLKEDLLNGLEFNGYVQTMNSLLNDMVQIIDSELPLYAKQLDADAIIKLLGVDFELSEDNSYDFVSKQLLAIFPVLKTAIKKQAKKTPVLVYHYPENLLSPREQVAFKAELDACAAEMKIIVLTKSRYFLADEVHGNNVIANGKQVITHSFLESLRWHAPLDYGKDELEEALTKLLKAYAMNLETVPVISNYEIADIHVFRDVDIYVLVYLLAELQFKFKLDLDYDRISAPISKYVQRYEKFS</sequence>
<name>A0A2P8HL69_9BACI</name>
<accession>A0A2P8HL69</accession>
<dbReference type="OrthoDB" id="2963047at2"/>